<evidence type="ECO:0000313" key="1">
    <source>
        <dbReference type="EMBL" id="MET4724877.1"/>
    </source>
</evidence>
<gene>
    <name evidence="1" type="ORF">ABIF63_008983</name>
</gene>
<evidence type="ECO:0000313" key="2">
    <source>
        <dbReference type="Proteomes" id="UP001549291"/>
    </source>
</evidence>
<dbReference type="Proteomes" id="UP001549291">
    <property type="component" value="Unassembled WGS sequence"/>
</dbReference>
<protein>
    <submittedName>
        <fullName evidence="1">Uncharacterized protein</fullName>
    </submittedName>
</protein>
<comment type="caution">
    <text evidence="1">The sequence shown here is derived from an EMBL/GenBank/DDBJ whole genome shotgun (WGS) entry which is preliminary data.</text>
</comment>
<name>A0ABV2S6S3_BRAJP</name>
<organism evidence="1 2">
    <name type="scientific">Bradyrhizobium japonicum</name>
    <dbReference type="NCBI Taxonomy" id="375"/>
    <lineage>
        <taxon>Bacteria</taxon>
        <taxon>Pseudomonadati</taxon>
        <taxon>Pseudomonadota</taxon>
        <taxon>Alphaproteobacteria</taxon>
        <taxon>Hyphomicrobiales</taxon>
        <taxon>Nitrobacteraceae</taxon>
        <taxon>Bradyrhizobium</taxon>
    </lineage>
</organism>
<accession>A0ABV2S6S3</accession>
<dbReference type="EMBL" id="JBEPTQ010000002">
    <property type="protein sequence ID" value="MET4724877.1"/>
    <property type="molecule type" value="Genomic_DNA"/>
</dbReference>
<keyword evidence="2" id="KW-1185">Reference proteome</keyword>
<sequence length="70" mass="8173">MIFKIIHMSSIWSKPVRRIERVAPAEIGRDNLNRYKVRLDPVNILGSTRRDCSIFKMLPFSATRSVQSLR</sequence>
<proteinExistence type="predicted"/>
<reference evidence="1 2" key="1">
    <citation type="submission" date="2024-06" db="EMBL/GenBank/DDBJ databases">
        <title>Genomic Encyclopedia of Type Strains, Phase V (KMG-V): Genome sequencing to study the core and pangenomes of soil and plant-associated prokaryotes.</title>
        <authorList>
            <person name="Whitman W."/>
        </authorList>
    </citation>
    <scope>NUCLEOTIDE SEQUENCE [LARGE SCALE GENOMIC DNA]</scope>
    <source>
        <strain evidence="1 2">USDA 160</strain>
    </source>
</reference>